<keyword evidence="2" id="KW-1185">Reference proteome</keyword>
<organism evidence="1 2">
    <name type="scientific">Fulvimarina uroteuthidis</name>
    <dbReference type="NCBI Taxonomy" id="3098149"/>
    <lineage>
        <taxon>Bacteria</taxon>
        <taxon>Pseudomonadati</taxon>
        <taxon>Pseudomonadota</taxon>
        <taxon>Alphaproteobacteria</taxon>
        <taxon>Hyphomicrobiales</taxon>
        <taxon>Aurantimonadaceae</taxon>
        <taxon>Fulvimarina</taxon>
    </lineage>
</organism>
<dbReference type="EMBL" id="JAXLPB010000001">
    <property type="protein sequence ID" value="MDY8108345.1"/>
    <property type="molecule type" value="Genomic_DNA"/>
</dbReference>
<name>A0ABU5HYZ8_9HYPH</name>
<proteinExistence type="predicted"/>
<protein>
    <submittedName>
        <fullName evidence="1">BrnA antitoxin family protein</fullName>
    </submittedName>
</protein>
<dbReference type="InterPro" id="IPR025528">
    <property type="entry name" value="BrnA_antitoxin"/>
</dbReference>
<sequence>MSEERIVSATLDEIVEMDRRGELHHNPDAPDGPSLGADFWRNAEIVYPEPKTPISIRVDEDVLAFFKKDGPGYQTRMNAVLRSHVEAARKAG</sequence>
<comment type="caution">
    <text evidence="1">The sequence shown here is derived from an EMBL/GenBank/DDBJ whole genome shotgun (WGS) entry which is preliminary data.</text>
</comment>
<accession>A0ABU5HYZ8</accession>
<evidence type="ECO:0000313" key="1">
    <source>
        <dbReference type="EMBL" id="MDY8108345.1"/>
    </source>
</evidence>
<gene>
    <name evidence="1" type="ORF">U0C82_04160</name>
</gene>
<reference evidence="1 2" key="1">
    <citation type="submission" date="2023-12" db="EMBL/GenBank/DDBJ databases">
        <title>Description of Novel Strain Fulvimarina sp. 2208YS6-2-32 isolated from Uroteuthis (Photololigo) edulis.</title>
        <authorList>
            <person name="Park J.-S."/>
        </authorList>
    </citation>
    <scope>NUCLEOTIDE SEQUENCE [LARGE SCALE GENOMIC DNA]</scope>
    <source>
        <strain evidence="1 2">2208YS6-2-32</strain>
    </source>
</reference>
<dbReference type="RefSeq" id="WP_322185791.1">
    <property type="nucleotide sequence ID" value="NZ_JAXLPB010000001.1"/>
</dbReference>
<evidence type="ECO:0000313" key="2">
    <source>
        <dbReference type="Proteomes" id="UP001294412"/>
    </source>
</evidence>
<dbReference type="Pfam" id="PF14384">
    <property type="entry name" value="BrnA_antitoxin"/>
    <property type="match status" value="1"/>
</dbReference>
<dbReference type="Proteomes" id="UP001294412">
    <property type="component" value="Unassembled WGS sequence"/>
</dbReference>